<sequence>MSLLVDRVMDSDFRKKSNNCFSGVTVAGKKRKNNDFDESQYLIPVKMTKKEVAVQDVKSCDITCSFDVDSERLSNLECSLEDGRLLIFIRRSDGRLERRCIILPEFLDPQSVCMCFDPDAPNHRLLIGFNYLPEYKIPRHLQ</sequence>
<evidence type="ECO:0000313" key="1">
    <source>
        <dbReference type="Proteomes" id="UP000887576"/>
    </source>
</evidence>
<organism evidence="1 2">
    <name type="scientific">Panagrolaimus sp. JU765</name>
    <dbReference type="NCBI Taxonomy" id="591449"/>
    <lineage>
        <taxon>Eukaryota</taxon>
        <taxon>Metazoa</taxon>
        <taxon>Ecdysozoa</taxon>
        <taxon>Nematoda</taxon>
        <taxon>Chromadorea</taxon>
        <taxon>Rhabditida</taxon>
        <taxon>Tylenchina</taxon>
        <taxon>Panagrolaimomorpha</taxon>
        <taxon>Panagrolaimoidea</taxon>
        <taxon>Panagrolaimidae</taxon>
        <taxon>Panagrolaimus</taxon>
    </lineage>
</organism>
<reference evidence="2" key="1">
    <citation type="submission" date="2022-11" db="UniProtKB">
        <authorList>
            <consortium name="WormBaseParasite"/>
        </authorList>
    </citation>
    <scope>IDENTIFICATION</scope>
</reference>
<name>A0AC34RSN5_9BILA</name>
<accession>A0AC34RSN5</accession>
<dbReference type="WBParaSite" id="JU765_v2.g9715.t1">
    <property type="protein sequence ID" value="JU765_v2.g9715.t1"/>
    <property type="gene ID" value="JU765_v2.g9715"/>
</dbReference>
<proteinExistence type="predicted"/>
<evidence type="ECO:0000313" key="2">
    <source>
        <dbReference type="WBParaSite" id="JU765_v2.g9715.t1"/>
    </source>
</evidence>
<protein>
    <submittedName>
        <fullName evidence="2">Uncharacterized protein</fullName>
    </submittedName>
</protein>
<dbReference type="Proteomes" id="UP000887576">
    <property type="component" value="Unplaced"/>
</dbReference>